<dbReference type="CDD" id="cd02859">
    <property type="entry name" value="E_set_AMPKbeta_like_N"/>
    <property type="match status" value="1"/>
</dbReference>
<feature type="compositionally biased region" description="Basic residues" evidence="2">
    <location>
        <begin position="880"/>
        <end position="898"/>
    </location>
</feature>
<evidence type="ECO:0000313" key="4">
    <source>
        <dbReference type="EMBL" id="KAF2748301.1"/>
    </source>
</evidence>
<dbReference type="InterPro" id="IPR050827">
    <property type="entry name" value="CRP1_MDG1_kinase"/>
</dbReference>
<dbReference type="GO" id="GO:0005737">
    <property type="term" value="C:cytoplasm"/>
    <property type="evidence" value="ECO:0007669"/>
    <property type="project" value="TreeGrafter"/>
</dbReference>
<feature type="compositionally biased region" description="Basic and acidic residues" evidence="2">
    <location>
        <begin position="702"/>
        <end position="718"/>
    </location>
</feature>
<organism evidence="4 5">
    <name type="scientific">Sporormia fimetaria CBS 119925</name>
    <dbReference type="NCBI Taxonomy" id="1340428"/>
    <lineage>
        <taxon>Eukaryota</taxon>
        <taxon>Fungi</taxon>
        <taxon>Dikarya</taxon>
        <taxon>Ascomycota</taxon>
        <taxon>Pezizomycotina</taxon>
        <taxon>Dothideomycetes</taxon>
        <taxon>Pleosporomycetidae</taxon>
        <taxon>Pleosporales</taxon>
        <taxon>Sporormiaceae</taxon>
        <taxon>Sporormia</taxon>
    </lineage>
</organism>
<dbReference type="GO" id="GO:0005634">
    <property type="term" value="C:nucleus"/>
    <property type="evidence" value="ECO:0007669"/>
    <property type="project" value="TreeGrafter"/>
</dbReference>
<dbReference type="SUPFAM" id="SSF81296">
    <property type="entry name" value="E set domains"/>
    <property type="match status" value="1"/>
</dbReference>
<feature type="compositionally biased region" description="Polar residues" evidence="2">
    <location>
        <begin position="257"/>
        <end position="268"/>
    </location>
</feature>
<feature type="compositionally biased region" description="Basic and acidic residues" evidence="2">
    <location>
        <begin position="533"/>
        <end position="543"/>
    </location>
</feature>
<gene>
    <name evidence="4" type="ORF">M011DRAFT_476325</name>
</gene>
<evidence type="ECO:0000313" key="5">
    <source>
        <dbReference type="Proteomes" id="UP000799440"/>
    </source>
</evidence>
<feature type="compositionally biased region" description="Low complexity" evidence="2">
    <location>
        <begin position="577"/>
        <end position="591"/>
    </location>
</feature>
<feature type="region of interest" description="Disordered" evidence="2">
    <location>
        <begin position="85"/>
        <end position="176"/>
    </location>
</feature>
<feature type="compositionally biased region" description="Polar residues" evidence="2">
    <location>
        <begin position="90"/>
        <end position="102"/>
    </location>
</feature>
<evidence type="ECO:0000256" key="1">
    <source>
        <dbReference type="ARBA" id="ARBA00038216"/>
    </source>
</evidence>
<comment type="similarity">
    <text evidence="1">Belongs to the CRP1/MDG1 family.</text>
</comment>
<dbReference type="InterPro" id="IPR014756">
    <property type="entry name" value="Ig_E-set"/>
</dbReference>
<feature type="compositionally biased region" description="Polar residues" evidence="2">
    <location>
        <begin position="467"/>
        <end position="476"/>
    </location>
</feature>
<feature type="compositionally biased region" description="Basic and acidic residues" evidence="2">
    <location>
        <begin position="603"/>
        <end position="622"/>
    </location>
</feature>
<feature type="compositionally biased region" description="Low complexity" evidence="2">
    <location>
        <begin position="505"/>
        <end position="516"/>
    </location>
</feature>
<name>A0A6A6VGI7_9PLEO</name>
<proteinExistence type="inferred from homology"/>
<feature type="compositionally biased region" description="Basic and acidic residues" evidence="2">
    <location>
        <begin position="380"/>
        <end position="395"/>
    </location>
</feature>
<dbReference type="InterPro" id="IPR013783">
    <property type="entry name" value="Ig-like_fold"/>
</dbReference>
<dbReference type="PANTHER" id="PTHR10343:SF81">
    <property type="entry name" value="CRUCIFORM DNA-RECOGNIZING PROTEIN 1-RELATED"/>
    <property type="match status" value="1"/>
</dbReference>
<feature type="compositionally biased region" description="Low complexity" evidence="2">
    <location>
        <begin position="858"/>
        <end position="870"/>
    </location>
</feature>
<dbReference type="InterPro" id="IPR032640">
    <property type="entry name" value="AMPK1_CBM"/>
</dbReference>
<feature type="region of interest" description="Disordered" evidence="2">
    <location>
        <begin position="232"/>
        <end position="286"/>
    </location>
</feature>
<dbReference type="GO" id="GO:0007165">
    <property type="term" value="P:signal transduction"/>
    <property type="evidence" value="ECO:0007669"/>
    <property type="project" value="TreeGrafter"/>
</dbReference>
<feature type="region of interest" description="Disordered" evidence="2">
    <location>
        <begin position="301"/>
        <end position="326"/>
    </location>
</feature>
<evidence type="ECO:0000256" key="2">
    <source>
        <dbReference type="SAM" id="MobiDB-lite"/>
    </source>
</evidence>
<feature type="compositionally biased region" description="Polar residues" evidence="2">
    <location>
        <begin position="436"/>
        <end position="445"/>
    </location>
</feature>
<dbReference type="Pfam" id="PF16561">
    <property type="entry name" value="AMPK1_CBM"/>
    <property type="match status" value="1"/>
</dbReference>
<feature type="compositionally biased region" description="Low complexity" evidence="2">
    <location>
        <begin position="730"/>
        <end position="775"/>
    </location>
</feature>
<dbReference type="EMBL" id="MU006569">
    <property type="protein sequence ID" value="KAF2748301.1"/>
    <property type="molecule type" value="Genomic_DNA"/>
</dbReference>
<dbReference type="GO" id="GO:0031588">
    <property type="term" value="C:nucleotide-activated protein kinase complex"/>
    <property type="evidence" value="ECO:0007669"/>
    <property type="project" value="TreeGrafter"/>
</dbReference>
<feature type="region of interest" description="Disordered" evidence="2">
    <location>
        <begin position="348"/>
        <end position="406"/>
    </location>
</feature>
<feature type="compositionally biased region" description="Low complexity" evidence="2">
    <location>
        <begin position="447"/>
        <end position="463"/>
    </location>
</feature>
<dbReference type="Gene3D" id="2.60.40.10">
    <property type="entry name" value="Immunoglobulins"/>
    <property type="match status" value="1"/>
</dbReference>
<feature type="compositionally biased region" description="Polar residues" evidence="2">
    <location>
        <begin position="823"/>
        <end position="836"/>
    </location>
</feature>
<keyword evidence="5" id="KW-1185">Reference proteome</keyword>
<feature type="compositionally biased region" description="Polar residues" evidence="2">
    <location>
        <begin position="633"/>
        <end position="653"/>
    </location>
</feature>
<feature type="compositionally biased region" description="Low complexity" evidence="2">
    <location>
        <begin position="665"/>
        <end position="683"/>
    </location>
</feature>
<accession>A0A6A6VGI7</accession>
<dbReference type="PANTHER" id="PTHR10343">
    <property type="entry name" value="5'-AMP-ACTIVATED PROTEIN KINASE , BETA SUBUNIT"/>
    <property type="match status" value="1"/>
</dbReference>
<dbReference type="Proteomes" id="UP000799440">
    <property type="component" value="Unassembled WGS sequence"/>
</dbReference>
<evidence type="ECO:0000259" key="3">
    <source>
        <dbReference type="Pfam" id="PF16561"/>
    </source>
</evidence>
<dbReference type="OrthoDB" id="5873279at2759"/>
<reference evidence="4" key="1">
    <citation type="journal article" date="2020" name="Stud. Mycol.">
        <title>101 Dothideomycetes genomes: a test case for predicting lifestyles and emergence of pathogens.</title>
        <authorList>
            <person name="Haridas S."/>
            <person name="Albert R."/>
            <person name="Binder M."/>
            <person name="Bloem J."/>
            <person name="Labutti K."/>
            <person name="Salamov A."/>
            <person name="Andreopoulos B."/>
            <person name="Baker S."/>
            <person name="Barry K."/>
            <person name="Bills G."/>
            <person name="Bluhm B."/>
            <person name="Cannon C."/>
            <person name="Castanera R."/>
            <person name="Culley D."/>
            <person name="Daum C."/>
            <person name="Ezra D."/>
            <person name="Gonzalez J."/>
            <person name="Henrissat B."/>
            <person name="Kuo A."/>
            <person name="Liang C."/>
            <person name="Lipzen A."/>
            <person name="Lutzoni F."/>
            <person name="Magnuson J."/>
            <person name="Mondo S."/>
            <person name="Nolan M."/>
            <person name="Ohm R."/>
            <person name="Pangilinan J."/>
            <person name="Park H.-J."/>
            <person name="Ramirez L."/>
            <person name="Alfaro M."/>
            <person name="Sun H."/>
            <person name="Tritt A."/>
            <person name="Yoshinaga Y."/>
            <person name="Zwiers L.-H."/>
            <person name="Turgeon B."/>
            <person name="Goodwin S."/>
            <person name="Spatafora J."/>
            <person name="Crous P."/>
            <person name="Grigoriev I."/>
        </authorList>
    </citation>
    <scope>NUCLEOTIDE SEQUENCE</scope>
    <source>
        <strain evidence="4">CBS 119925</strain>
    </source>
</reference>
<protein>
    <submittedName>
        <fullName evidence="4">Carbohydrate-binding module family 48 protein</fullName>
    </submittedName>
</protein>
<feature type="region of interest" description="Disordered" evidence="2">
    <location>
        <begin position="499"/>
        <end position="898"/>
    </location>
</feature>
<feature type="domain" description="AMP-activated protein kinase glycogen-binding" evidence="3">
    <location>
        <begin position="4"/>
        <end position="78"/>
    </location>
</feature>
<feature type="compositionally biased region" description="Low complexity" evidence="2">
    <location>
        <begin position="790"/>
        <end position="807"/>
    </location>
</feature>
<dbReference type="GO" id="GO:0019901">
    <property type="term" value="F:protein kinase binding"/>
    <property type="evidence" value="ECO:0007669"/>
    <property type="project" value="TreeGrafter"/>
</dbReference>
<sequence>MGKYTFTWAHPANEVIVTGTFDNWLKTVKLEKENGVFQKTVELPRQKHMYKFVVDGKWVTNDSHPKEQDEQGIDNNVLRPFDIEEEEPVSTLSSAAPESSTAALAGAVPKASEESSADKPTPSSEDLPGAFPMTPAFETPAGEPQAFSVNPIPATEGPGNPVKLAPGEPVPDPSTLTNNTVQSTVKLDANEDGKQAAMVDGGEEQTAIKLDAKEDGKQAAMVNDGGQTVSVAPIPAMPGAGNPIKLAPGEPVPPPSTLTSNTISSTAKTDAASYEKSDALPPQLDPLILTPEAERAAKGGMFQLPPLSGSVIPESSLPKDTNTEVEKDTGVTIQSAAPDSTTAALAAQVPKEPRGVPAAVTESQKEADFPPEAAANPEAVMEKKEVEQELKEKVPEQPAAADNSAASQITGALATGATLAAGAVTAAAAAAYQNAPSAAQVTDTMRSGAGTAANAVSSTATAAKDSAPSTAQVSNSVGGATGTVTDAATSLKDRAAAAVGLKTQPAAASEVPEVVADSLKEAHASPEAAAHQEAVHEKKKVETELLQEVWKTEEPGTPAPKITADLAESGPGSQTLASEVPAVVAESVQEARASPEAAANKQAVEEKREVESELLKEAKQADEAGEPAPAITAATSETAPSPSTGAAAKNTQDAAKPTPEPFINVAETTSTTAAATAVPDVVAESQKEAHASPEAAANAEAVEDKKQVESELLKEVKTTDATGEPAPKVSSGSTTDASAAPAASQPSSAAADGLNASASQPAQSAATKAAADVASPESQPTGSAPDGLNASASKPAQSAATKAAAQAEPDSRDVSPMTKAPTAEQNQPTVTTGTDISKTETKTGWKDGAAPENAQGGPATPKKAAAPSTKDTPDSAASDKKKKRHSFFGKLKAKFKST</sequence>
<dbReference type="AlphaFoldDB" id="A0A6A6VGI7"/>
<feature type="region of interest" description="Disordered" evidence="2">
    <location>
        <begin position="436"/>
        <end position="483"/>
    </location>
</feature>